<evidence type="ECO:0000313" key="2">
    <source>
        <dbReference type="EMBL" id="AUM14253.1"/>
    </source>
</evidence>
<organism evidence="2 3">
    <name type="scientific">Ketobacter alkanivorans</name>
    <dbReference type="NCBI Taxonomy" id="1917421"/>
    <lineage>
        <taxon>Bacteria</taxon>
        <taxon>Pseudomonadati</taxon>
        <taxon>Pseudomonadota</taxon>
        <taxon>Gammaproteobacteria</taxon>
        <taxon>Pseudomonadales</taxon>
        <taxon>Ketobacteraceae</taxon>
        <taxon>Ketobacter</taxon>
    </lineage>
</organism>
<proteinExistence type="predicted"/>
<keyword evidence="1" id="KW-0732">Signal</keyword>
<feature type="signal peptide" evidence="1">
    <location>
        <begin position="1"/>
        <end position="30"/>
    </location>
</feature>
<evidence type="ECO:0000256" key="1">
    <source>
        <dbReference type="SAM" id="SignalP"/>
    </source>
</evidence>
<protein>
    <submittedName>
        <fullName evidence="2">Uncharacterized protein</fullName>
    </submittedName>
</protein>
<name>A0A2K9LPN3_9GAMM</name>
<dbReference type="EMBL" id="CP022684">
    <property type="protein sequence ID" value="AUM14253.1"/>
    <property type="molecule type" value="Genomic_DNA"/>
</dbReference>
<keyword evidence="3" id="KW-1185">Reference proteome</keyword>
<accession>A0A2K9LPN3</accession>
<feature type="chain" id="PRO_5014701086" evidence="1">
    <location>
        <begin position="31"/>
        <end position="350"/>
    </location>
</feature>
<dbReference type="Proteomes" id="UP000235116">
    <property type="component" value="Chromosome"/>
</dbReference>
<dbReference type="PROSITE" id="PS51257">
    <property type="entry name" value="PROKAR_LIPOPROTEIN"/>
    <property type="match status" value="1"/>
</dbReference>
<gene>
    <name evidence="2" type="ORF">Kalk_18295</name>
</gene>
<dbReference type="KEGG" id="kak:Kalk_18295"/>
<reference evidence="3" key="1">
    <citation type="submission" date="2017-08" db="EMBL/GenBank/DDBJ databases">
        <title>Direct submision.</title>
        <authorList>
            <person name="Kim S.-J."/>
            <person name="Rhee S.-K."/>
        </authorList>
    </citation>
    <scope>NUCLEOTIDE SEQUENCE [LARGE SCALE GENOMIC DNA]</scope>
    <source>
        <strain evidence="3">GI5</strain>
    </source>
</reference>
<sequence length="350" mass="38523">MHFTFKGRLAKKLATIATAFGIVLLSGCSAAIYKVTGDTMTNIGEDVMVPYLLTTDDSKIACASGEALTPLLLSFSTVTTPPDQLEVLLGLVGGTCATQRAFQHELEYIRFSGEKRITQAKDARIQSKRWHAMAAARYYHSYQALVRALGEPGEECPLFDNDFEQLIWMLGAVAGLQAALSDVQADMAVGVPFNVAPKAERGAACLDDAKHNKKWWGLPKAIRSALWTIIPGVTPAGTDAWAELTKARHLGMDEGVRLASALDALVSYNDSNNRRVREIIREHANSIKSTAPNREYRMMDVMAADILLELSDRMWTEATGTRTPIGAYGTFWDDKKKEIKLDQNLLDDLL</sequence>
<dbReference type="AlphaFoldDB" id="A0A2K9LPN3"/>
<evidence type="ECO:0000313" key="3">
    <source>
        <dbReference type="Proteomes" id="UP000235116"/>
    </source>
</evidence>